<dbReference type="EMBL" id="FNEO01000001">
    <property type="protein sequence ID" value="SDJ12157.1"/>
    <property type="molecule type" value="Genomic_DNA"/>
</dbReference>
<name>A0A1B9DYH5_9FLAO</name>
<protein>
    <submittedName>
        <fullName evidence="10">Outer membrane protein TolC</fullName>
    </submittedName>
    <submittedName>
        <fullName evidence="9">Transporter</fullName>
    </submittedName>
</protein>
<reference evidence="8 13" key="4">
    <citation type="submission" date="2019-07" db="EMBL/GenBank/DDBJ databases">
        <title>Whole genome shotgun sequence of Flavobacterium glycines NBRC 105008.</title>
        <authorList>
            <person name="Hosoyama A."/>
            <person name="Uohara A."/>
            <person name="Ohji S."/>
            <person name="Ichikawa N."/>
        </authorList>
    </citation>
    <scope>NUCLEOTIDE SEQUENCE [LARGE SCALE GENOMIC DNA]</scope>
    <source>
        <strain evidence="8 13">NBRC 105008</strain>
    </source>
</reference>
<dbReference type="GO" id="GO:0015562">
    <property type="term" value="F:efflux transmembrane transporter activity"/>
    <property type="evidence" value="ECO:0007669"/>
    <property type="project" value="InterPro"/>
</dbReference>
<dbReference type="Proteomes" id="UP000093226">
    <property type="component" value="Unassembled WGS sequence"/>
</dbReference>
<organism evidence="9 11">
    <name type="scientific">Flavobacterium glycines</name>
    <dbReference type="NCBI Taxonomy" id="551990"/>
    <lineage>
        <taxon>Bacteria</taxon>
        <taxon>Pseudomonadati</taxon>
        <taxon>Bacteroidota</taxon>
        <taxon>Flavobacteriia</taxon>
        <taxon>Flavobacteriales</taxon>
        <taxon>Flavobacteriaceae</taxon>
        <taxon>Flavobacterium</taxon>
    </lineage>
</organism>
<dbReference type="Proteomes" id="UP000182367">
    <property type="component" value="Unassembled WGS sequence"/>
</dbReference>
<feature type="signal peptide" evidence="7">
    <location>
        <begin position="1"/>
        <end position="19"/>
    </location>
</feature>
<dbReference type="OrthoDB" id="976750at2"/>
<proteinExistence type="predicted"/>
<evidence type="ECO:0000313" key="12">
    <source>
        <dbReference type="Proteomes" id="UP000182367"/>
    </source>
</evidence>
<feature type="coiled-coil region" evidence="6">
    <location>
        <begin position="333"/>
        <end position="360"/>
    </location>
</feature>
<evidence type="ECO:0000256" key="5">
    <source>
        <dbReference type="ARBA" id="ARBA00023237"/>
    </source>
</evidence>
<dbReference type="InterPro" id="IPR051906">
    <property type="entry name" value="TolC-like"/>
</dbReference>
<reference evidence="11" key="1">
    <citation type="submission" date="2016-03" db="EMBL/GenBank/DDBJ databases">
        <title>Draft genome sequence of Paenibacillus glacialis DSM 22343.</title>
        <authorList>
            <person name="Shin S.-K."/>
            <person name="Yi H."/>
        </authorList>
    </citation>
    <scope>NUCLEOTIDE SEQUENCE [LARGE SCALE GENOMIC DNA]</scope>
    <source>
        <strain evidence="11">NBRC 105008</strain>
    </source>
</reference>
<evidence type="ECO:0000256" key="3">
    <source>
        <dbReference type="ARBA" id="ARBA00022692"/>
    </source>
</evidence>
<evidence type="ECO:0000256" key="7">
    <source>
        <dbReference type="SAM" id="SignalP"/>
    </source>
</evidence>
<keyword evidence="4" id="KW-0472">Membrane</keyword>
<comment type="caution">
    <text evidence="9">The sequence shown here is derived from an EMBL/GenBank/DDBJ whole genome shotgun (WGS) entry which is preliminary data.</text>
</comment>
<dbReference type="Gene3D" id="1.20.1600.10">
    <property type="entry name" value="Outer membrane efflux proteins (OEP)"/>
    <property type="match status" value="1"/>
</dbReference>
<comment type="subcellular location">
    <subcellularLocation>
        <location evidence="1">Cell outer membrane</location>
    </subcellularLocation>
</comment>
<dbReference type="PANTHER" id="PTHR30026:SF20">
    <property type="entry name" value="OUTER MEMBRANE PROTEIN TOLC"/>
    <property type="match status" value="1"/>
</dbReference>
<keyword evidence="6" id="KW-0175">Coiled coil</keyword>
<evidence type="ECO:0000313" key="11">
    <source>
        <dbReference type="Proteomes" id="UP000093226"/>
    </source>
</evidence>
<dbReference type="EMBL" id="BJVF01000001">
    <property type="protein sequence ID" value="GEL09291.1"/>
    <property type="molecule type" value="Genomic_DNA"/>
</dbReference>
<evidence type="ECO:0000256" key="2">
    <source>
        <dbReference type="ARBA" id="ARBA00022452"/>
    </source>
</evidence>
<keyword evidence="3" id="KW-0812">Transmembrane</keyword>
<reference evidence="10 12" key="3">
    <citation type="submission" date="2016-10" db="EMBL/GenBank/DDBJ databases">
        <authorList>
            <person name="Varghese N."/>
            <person name="Submissions S."/>
        </authorList>
    </citation>
    <scope>NUCLEOTIDE SEQUENCE [LARGE SCALE GENOMIC DNA]</scope>
    <source>
        <strain evidence="10 12">Gm-149</strain>
    </source>
</reference>
<dbReference type="AlphaFoldDB" id="A0A1B9DYH5"/>
<dbReference type="GO" id="GO:0015288">
    <property type="term" value="F:porin activity"/>
    <property type="evidence" value="ECO:0007669"/>
    <property type="project" value="TreeGrafter"/>
</dbReference>
<dbReference type="PANTHER" id="PTHR30026">
    <property type="entry name" value="OUTER MEMBRANE PROTEIN TOLC"/>
    <property type="match status" value="1"/>
</dbReference>
<keyword evidence="7" id="KW-0732">Signal</keyword>
<reference evidence="9" key="2">
    <citation type="submission" date="2016-03" db="EMBL/GenBank/DDBJ databases">
        <authorList>
            <person name="Ploux O."/>
        </authorList>
    </citation>
    <scope>NUCLEOTIDE SEQUENCE</scope>
    <source>
        <strain evidence="9">NBRC 105008</strain>
    </source>
</reference>
<evidence type="ECO:0000313" key="9">
    <source>
        <dbReference type="EMBL" id="OCB74728.1"/>
    </source>
</evidence>
<dbReference type="RefSeq" id="WP_066324343.1">
    <property type="nucleotide sequence ID" value="NZ_BJVF01000001.1"/>
</dbReference>
<keyword evidence="2" id="KW-1134">Transmembrane beta strand</keyword>
<evidence type="ECO:0000313" key="10">
    <source>
        <dbReference type="EMBL" id="SDJ12157.1"/>
    </source>
</evidence>
<keyword evidence="12" id="KW-1185">Reference proteome</keyword>
<evidence type="ECO:0000313" key="13">
    <source>
        <dbReference type="Proteomes" id="UP000321579"/>
    </source>
</evidence>
<dbReference type="STRING" id="551990.SAMN05192550_1713"/>
<dbReference type="EMBL" id="LVEO01000002">
    <property type="protein sequence ID" value="OCB74728.1"/>
    <property type="molecule type" value="Genomic_DNA"/>
</dbReference>
<dbReference type="Proteomes" id="UP000321579">
    <property type="component" value="Unassembled WGS sequence"/>
</dbReference>
<accession>A0A1B9DYH5</accession>
<dbReference type="GO" id="GO:0009279">
    <property type="term" value="C:cell outer membrane"/>
    <property type="evidence" value="ECO:0007669"/>
    <property type="project" value="UniProtKB-SubCell"/>
</dbReference>
<evidence type="ECO:0000256" key="4">
    <source>
        <dbReference type="ARBA" id="ARBA00023136"/>
    </source>
</evidence>
<evidence type="ECO:0000313" key="8">
    <source>
        <dbReference type="EMBL" id="GEL09291.1"/>
    </source>
</evidence>
<evidence type="ECO:0000256" key="1">
    <source>
        <dbReference type="ARBA" id="ARBA00004442"/>
    </source>
</evidence>
<evidence type="ECO:0000256" key="6">
    <source>
        <dbReference type="SAM" id="Coils"/>
    </source>
</evidence>
<keyword evidence="5" id="KW-0998">Cell outer membrane</keyword>
<dbReference type="SUPFAM" id="SSF56954">
    <property type="entry name" value="Outer membrane efflux proteins (OEP)"/>
    <property type="match status" value="1"/>
</dbReference>
<sequence>MRPTHFILLLFLVPFLAVAQQKMTLEDCYALANKNYPLAKQNQLLSQKKNLELQTLAKDYLPKIDLNAQATYQSEVTQVPVKIPNSTINPLNKDQYRATLDINQIIYNGGLQEVNNTIKETQTKVQQQQVSVNLYQLKTRINQLYFSIFLLQERAAILLAKREQLQSKITEVKTGVKFGALLPASEKVLEAEELKIKQQLSEIKFDKKRALENLSILTASPLDENTTLLKPTLNLDSNSKNNRPELQLFDLQNEQIEISKTAISKNNLPKLKAFGQAGYGNPGLNMLDNSFQTFYMVGLKANWNVFDWNKSKTDKEILSVSENIIAAEKETFLLNNSIQLQEMNNEIQKLEEIISSDLEIIALRETVLKSSDAQLKNGVITASDYIVEFTNLYEAKTNYKLHEIQLLLAKANYNITKGN</sequence>
<gene>
    <name evidence="9" type="ORF">FBGL_01805</name>
    <name evidence="8" type="ORF">FGL01_00300</name>
    <name evidence="10" type="ORF">SAMN05192550_1713</name>
</gene>
<dbReference type="GO" id="GO:1990281">
    <property type="term" value="C:efflux pump complex"/>
    <property type="evidence" value="ECO:0007669"/>
    <property type="project" value="TreeGrafter"/>
</dbReference>
<feature type="chain" id="PRO_5044556270" evidence="7">
    <location>
        <begin position="20"/>
        <end position="419"/>
    </location>
</feature>